<dbReference type="InterPro" id="IPR036388">
    <property type="entry name" value="WH-like_DNA-bd_sf"/>
</dbReference>
<evidence type="ECO:0000256" key="1">
    <source>
        <dbReference type="ARBA" id="ARBA00022741"/>
    </source>
</evidence>
<dbReference type="PANTHER" id="PTHR42854:SF3">
    <property type="entry name" value="EUKARYOTIC TRANSLATION INITIATION FACTOR 2 SUBUNIT 3-RELATED"/>
    <property type="match status" value="1"/>
</dbReference>
<evidence type="ECO:0000259" key="4">
    <source>
        <dbReference type="PROSITE" id="PS51722"/>
    </source>
</evidence>
<evidence type="ECO:0000256" key="2">
    <source>
        <dbReference type="ARBA" id="ARBA00022917"/>
    </source>
</evidence>
<accession>A0ABW2QAT7</accession>
<dbReference type="InterPro" id="IPR050543">
    <property type="entry name" value="eIF2G"/>
</dbReference>
<dbReference type="SUPFAM" id="SSF52540">
    <property type="entry name" value="P-loop containing nucleoside triphosphate hydrolases"/>
    <property type="match status" value="1"/>
</dbReference>
<comment type="caution">
    <text evidence="5">The sequence shown here is derived from an EMBL/GenBank/DDBJ whole genome shotgun (WGS) entry which is preliminary data.</text>
</comment>
<evidence type="ECO:0000313" key="6">
    <source>
        <dbReference type="Proteomes" id="UP001596455"/>
    </source>
</evidence>
<dbReference type="Gene3D" id="3.40.50.300">
    <property type="entry name" value="P-loop containing nucleotide triphosphate hydrolases"/>
    <property type="match status" value="1"/>
</dbReference>
<keyword evidence="2" id="KW-0648">Protein biosynthesis</keyword>
<name>A0ABW2QAT7_9MICO</name>
<dbReference type="InterPro" id="IPR027417">
    <property type="entry name" value="P-loop_NTPase"/>
</dbReference>
<dbReference type="SUPFAM" id="SSF46785">
    <property type="entry name" value="Winged helix' DNA-binding domain"/>
    <property type="match status" value="1"/>
</dbReference>
<dbReference type="InterPro" id="IPR009000">
    <property type="entry name" value="Transl_B-barrel_sf"/>
</dbReference>
<dbReference type="PROSITE" id="PS51722">
    <property type="entry name" value="G_TR_2"/>
    <property type="match status" value="1"/>
</dbReference>
<dbReference type="InterPro" id="IPR015191">
    <property type="entry name" value="SelB_WHD4"/>
</dbReference>
<dbReference type="EMBL" id="JBHTCQ010000003">
    <property type="protein sequence ID" value="MFC7406569.1"/>
    <property type="molecule type" value="Genomic_DNA"/>
</dbReference>
<sequence>MHVVATAGHVDHGKSTLVRALTGTDPDRLPEEHRRGLTIELGFCWTRTADGEEVAFVDVPGHERFLPTALAGMGPVPVVLLVVASDESWMPQTAEHVAALDALGVRHGVVAVTRSDLADPGPAGERAHAELRTTSLADAPVVAVSSRTGSGLVELRRALERVLADVPAPDPDAEVRLWVDRRFTVRGVGTVVTGTLPAGRLAPGDRLEVAGAPGVVVRVRGLQSLGRDVPEARGVARVALNLVGDVEAVARGSALVAPDAWPAPEVLDVRLRGVLGPAVPPDRPVLHVGSTAVAVHHRPLGEDAGGTRLARLSLDRRLPLRIGDRALLRDPGDRALWGVHVLDPMPPPLGRRGAAARRAAQLREVDGPDAAGELRRREVADLGLLRRIGAPVGPGTVPGAVVAGGVAVSGERAARAADAALRLVREHDAADPLEPGLPVPALADRLGLPEAAVPHVLAPPLRVDEGRVRLEATSALPEEVERAVASLGLRDFSAPTADRLREAGLDERALAAAARAGRLLRPAPGIVLPPDAADRAVRVLAGLPQPFTTSEARTALATTRRVVLPLLDHLDRAGMTRRLPDDRREMVAHRRDGA</sequence>
<reference evidence="6" key="1">
    <citation type="journal article" date="2019" name="Int. J. Syst. Evol. Microbiol.">
        <title>The Global Catalogue of Microorganisms (GCM) 10K type strain sequencing project: providing services to taxonomists for standard genome sequencing and annotation.</title>
        <authorList>
            <consortium name="The Broad Institute Genomics Platform"/>
            <consortium name="The Broad Institute Genome Sequencing Center for Infectious Disease"/>
            <person name="Wu L."/>
            <person name="Ma J."/>
        </authorList>
    </citation>
    <scope>NUCLEOTIDE SEQUENCE [LARGE SCALE GENOMIC DNA]</scope>
    <source>
        <strain evidence="6">JCM 1490</strain>
    </source>
</reference>
<dbReference type="Pfam" id="PF00009">
    <property type="entry name" value="GTP_EFTU"/>
    <property type="match status" value="1"/>
</dbReference>
<dbReference type="PANTHER" id="PTHR42854">
    <property type="entry name" value="EUKARYOTIC TRANSLATION INITIATION FACTOR 2 SUBUNIT 3 FAMILY MEMBER"/>
    <property type="match status" value="1"/>
</dbReference>
<dbReference type="RefSeq" id="WP_382396084.1">
    <property type="nucleotide sequence ID" value="NZ_JBHTCQ010000003.1"/>
</dbReference>
<dbReference type="Gene3D" id="2.40.30.10">
    <property type="entry name" value="Translation factors"/>
    <property type="match status" value="1"/>
</dbReference>
<evidence type="ECO:0000313" key="5">
    <source>
        <dbReference type="EMBL" id="MFC7406569.1"/>
    </source>
</evidence>
<keyword evidence="3" id="KW-0342">GTP-binding</keyword>
<dbReference type="SUPFAM" id="SSF50447">
    <property type="entry name" value="Translation proteins"/>
    <property type="match status" value="1"/>
</dbReference>
<organism evidence="5 6">
    <name type="scientific">Georgenia alba</name>
    <dbReference type="NCBI Taxonomy" id="2233858"/>
    <lineage>
        <taxon>Bacteria</taxon>
        <taxon>Bacillati</taxon>
        <taxon>Actinomycetota</taxon>
        <taxon>Actinomycetes</taxon>
        <taxon>Micrococcales</taxon>
        <taxon>Bogoriellaceae</taxon>
        <taxon>Georgenia</taxon>
    </lineage>
</organism>
<dbReference type="Proteomes" id="UP001596455">
    <property type="component" value="Unassembled WGS sequence"/>
</dbReference>
<dbReference type="InterPro" id="IPR036390">
    <property type="entry name" value="WH_DNA-bd_sf"/>
</dbReference>
<keyword evidence="1" id="KW-0547">Nucleotide-binding</keyword>
<dbReference type="Gene3D" id="1.10.10.10">
    <property type="entry name" value="Winged helix-like DNA-binding domain superfamily/Winged helix DNA-binding domain"/>
    <property type="match status" value="1"/>
</dbReference>
<protein>
    <submittedName>
        <fullName evidence="5">SelB C-terminal domain-containing protein</fullName>
    </submittedName>
</protein>
<dbReference type="InterPro" id="IPR000795">
    <property type="entry name" value="T_Tr_GTP-bd_dom"/>
</dbReference>
<keyword evidence="6" id="KW-1185">Reference proteome</keyword>
<gene>
    <name evidence="5" type="ORF">ACFQQL_15730</name>
</gene>
<feature type="domain" description="Tr-type G" evidence="4">
    <location>
        <begin position="1"/>
        <end position="168"/>
    </location>
</feature>
<proteinExistence type="predicted"/>
<evidence type="ECO:0000256" key="3">
    <source>
        <dbReference type="ARBA" id="ARBA00023134"/>
    </source>
</evidence>
<dbReference type="Pfam" id="PF09107">
    <property type="entry name" value="WHD_3rd_SelB"/>
    <property type="match status" value="1"/>
</dbReference>